<feature type="chain" id="PRO_5041973885" description="Secreted protein" evidence="2">
    <location>
        <begin position="24"/>
        <end position="315"/>
    </location>
</feature>
<evidence type="ECO:0000256" key="2">
    <source>
        <dbReference type="SAM" id="SignalP"/>
    </source>
</evidence>
<reference evidence="3" key="1">
    <citation type="journal article" date="2023" name="Mol. Phylogenet. Evol.">
        <title>Genome-scale phylogeny and comparative genomics of the fungal order Sordariales.</title>
        <authorList>
            <person name="Hensen N."/>
            <person name="Bonometti L."/>
            <person name="Westerberg I."/>
            <person name="Brannstrom I.O."/>
            <person name="Guillou S."/>
            <person name="Cros-Aarteil S."/>
            <person name="Calhoun S."/>
            <person name="Haridas S."/>
            <person name="Kuo A."/>
            <person name="Mondo S."/>
            <person name="Pangilinan J."/>
            <person name="Riley R."/>
            <person name="LaButti K."/>
            <person name="Andreopoulos B."/>
            <person name="Lipzen A."/>
            <person name="Chen C."/>
            <person name="Yan M."/>
            <person name="Daum C."/>
            <person name="Ng V."/>
            <person name="Clum A."/>
            <person name="Steindorff A."/>
            <person name="Ohm R.A."/>
            <person name="Martin F."/>
            <person name="Silar P."/>
            <person name="Natvig D.O."/>
            <person name="Lalanne C."/>
            <person name="Gautier V."/>
            <person name="Ament-Velasquez S.L."/>
            <person name="Kruys A."/>
            <person name="Hutchinson M.I."/>
            <person name="Powell A.J."/>
            <person name="Barry K."/>
            <person name="Miller A.N."/>
            <person name="Grigoriev I.V."/>
            <person name="Debuchy R."/>
            <person name="Gladieux P."/>
            <person name="Hiltunen Thoren M."/>
            <person name="Johannesson H."/>
        </authorList>
    </citation>
    <scope>NUCLEOTIDE SEQUENCE</scope>
    <source>
        <strain evidence="3">CBS 958.72</strain>
    </source>
</reference>
<reference evidence="3" key="2">
    <citation type="submission" date="2023-06" db="EMBL/GenBank/DDBJ databases">
        <authorList>
            <consortium name="Lawrence Berkeley National Laboratory"/>
            <person name="Haridas S."/>
            <person name="Hensen N."/>
            <person name="Bonometti L."/>
            <person name="Westerberg I."/>
            <person name="Brannstrom I.O."/>
            <person name="Guillou S."/>
            <person name="Cros-Aarteil S."/>
            <person name="Calhoun S."/>
            <person name="Kuo A."/>
            <person name="Mondo S."/>
            <person name="Pangilinan J."/>
            <person name="Riley R."/>
            <person name="Labutti K."/>
            <person name="Andreopoulos B."/>
            <person name="Lipzen A."/>
            <person name="Chen C."/>
            <person name="Yanf M."/>
            <person name="Daum C."/>
            <person name="Ng V."/>
            <person name="Clum A."/>
            <person name="Steindorff A."/>
            <person name="Ohm R."/>
            <person name="Martin F."/>
            <person name="Silar P."/>
            <person name="Natvig D."/>
            <person name="Lalanne C."/>
            <person name="Gautier V."/>
            <person name="Ament-Velasquez S.L."/>
            <person name="Kruys A."/>
            <person name="Hutchinson M.I."/>
            <person name="Powell A.J."/>
            <person name="Barry K."/>
            <person name="Miller A.N."/>
            <person name="Grigoriev I.V."/>
            <person name="Debuchy R."/>
            <person name="Gladieux P."/>
            <person name="Thoren M.H."/>
            <person name="Johannesson H."/>
        </authorList>
    </citation>
    <scope>NUCLEOTIDE SEQUENCE</scope>
    <source>
        <strain evidence="3">CBS 958.72</strain>
    </source>
</reference>
<gene>
    <name evidence="3" type="ORF">B0T24DRAFT_671777</name>
</gene>
<sequence>MAHALMAHSVVWCLLPLARLAAAGGLFPNLLRFGDLRYLWPQLIAPSLTWKRSHRTIERLLRRYSDHLCKLVLNETDELITEADRALRIQALGLCADRVSTLHGGSVRPTTTPPSRRPIMDSDHEGLERKDGGRPFHNRDSGSDGNDDSLFVFEFAHTFLFRTDPILLLQANVKAFARFRATDTTSPWDRDRIWNRAKLTFENTRAFLTGKHRPSQLANSTRLHWTCNSPEQLRTAEGLEKHHRKSYYLGLRGTIRFHKSARQSVSLPRHRQDEKQVITTTGACTSAGVGAAVTHDFLLPSCAMARSCTSLRFVG</sequence>
<comment type="caution">
    <text evidence="3">The sequence shown here is derived from an EMBL/GenBank/DDBJ whole genome shotgun (WGS) entry which is preliminary data.</text>
</comment>
<evidence type="ECO:0000256" key="1">
    <source>
        <dbReference type="SAM" id="MobiDB-lite"/>
    </source>
</evidence>
<dbReference type="AlphaFoldDB" id="A0AAE0JST8"/>
<accession>A0AAE0JST8</accession>
<feature type="compositionally biased region" description="Basic and acidic residues" evidence="1">
    <location>
        <begin position="118"/>
        <end position="142"/>
    </location>
</feature>
<proteinExistence type="predicted"/>
<dbReference type="EMBL" id="JAULSN010000014">
    <property type="protein sequence ID" value="KAK3360900.1"/>
    <property type="molecule type" value="Genomic_DNA"/>
</dbReference>
<dbReference type="Proteomes" id="UP001287356">
    <property type="component" value="Unassembled WGS sequence"/>
</dbReference>
<name>A0AAE0JST8_9PEZI</name>
<evidence type="ECO:0000313" key="4">
    <source>
        <dbReference type="Proteomes" id="UP001287356"/>
    </source>
</evidence>
<feature type="signal peptide" evidence="2">
    <location>
        <begin position="1"/>
        <end position="23"/>
    </location>
</feature>
<protein>
    <recommendedName>
        <fullName evidence="5">Secreted protein</fullName>
    </recommendedName>
</protein>
<organism evidence="3 4">
    <name type="scientific">Lasiosphaeria ovina</name>
    <dbReference type="NCBI Taxonomy" id="92902"/>
    <lineage>
        <taxon>Eukaryota</taxon>
        <taxon>Fungi</taxon>
        <taxon>Dikarya</taxon>
        <taxon>Ascomycota</taxon>
        <taxon>Pezizomycotina</taxon>
        <taxon>Sordariomycetes</taxon>
        <taxon>Sordariomycetidae</taxon>
        <taxon>Sordariales</taxon>
        <taxon>Lasiosphaeriaceae</taxon>
        <taxon>Lasiosphaeria</taxon>
    </lineage>
</organism>
<evidence type="ECO:0008006" key="5">
    <source>
        <dbReference type="Google" id="ProtNLM"/>
    </source>
</evidence>
<feature type="region of interest" description="Disordered" evidence="1">
    <location>
        <begin position="104"/>
        <end position="142"/>
    </location>
</feature>
<evidence type="ECO:0000313" key="3">
    <source>
        <dbReference type="EMBL" id="KAK3360900.1"/>
    </source>
</evidence>
<keyword evidence="4" id="KW-1185">Reference proteome</keyword>
<keyword evidence="2" id="KW-0732">Signal</keyword>